<dbReference type="Proteomes" id="UP000177626">
    <property type="component" value="Unassembled WGS sequence"/>
</dbReference>
<dbReference type="Pfam" id="PF13489">
    <property type="entry name" value="Methyltransf_23"/>
    <property type="match status" value="1"/>
</dbReference>
<reference evidence="1 2" key="1">
    <citation type="journal article" date="2016" name="Nat. Commun.">
        <title>Thousands of microbial genomes shed light on interconnected biogeochemical processes in an aquifer system.</title>
        <authorList>
            <person name="Anantharaman K."/>
            <person name="Brown C.T."/>
            <person name="Hug L.A."/>
            <person name="Sharon I."/>
            <person name="Castelle C.J."/>
            <person name="Probst A.J."/>
            <person name="Thomas B.C."/>
            <person name="Singh A."/>
            <person name="Wilkins M.J."/>
            <person name="Karaoz U."/>
            <person name="Brodie E.L."/>
            <person name="Williams K.H."/>
            <person name="Hubbard S.S."/>
            <person name="Banfield J.F."/>
        </authorList>
    </citation>
    <scope>NUCLEOTIDE SEQUENCE [LARGE SCALE GENOMIC DNA]</scope>
</reference>
<dbReference type="AlphaFoldDB" id="A0A1G2BXQ8"/>
<evidence type="ECO:0008006" key="3">
    <source>
        <dbReference type="Google" id="ProtNLM"/>
    </source>
</evidence>
<dbReference type="SUPFAM" id="SSF53335">
    <property type="entry name" value="S-adenosyl-L-methionine-dependent methyltransferases"/>
    <property type="match status" value="1"/>
</dbReference>
<name>A0A1G2BXQ8_9BACT</name>
<comment type="caution">
    <text evidence="1">The sequence shown here is derived from an EMBL/GenBank/DDBJ whole genome shotgun (WGS) entry which is preliminary data.</text>
</comment>
<dbReference type="EMBL" id="MHKQ01000018">
    <property type="protein sequence ID" value="OGY93726.1"/>
    <property type="molecule type" value="Genomic_DNA"/>
</dbReference>
<sequence>MNIYLKKLIKEKFIKPLKVLDLGAEDFLDVDHLRQLNWICEGVDINNGVDLEKYFLSSNYPFDLVFSNYVIHKIKNREQFAKIIFDNLKKDGWFFIHTFDKTDENSQSVLTEGYLYEILSNQGFRNIKTKVFSFYDNQENHKRWHKILEATGQK</sequence>
<accession>A0A1G2BXQ8</accession>
<dbReference type="InterPro" id="IPR029063">
    <property type="entry name" value="SAM-dependent_MTases_sf"/>
</dbReference>
<proteinExistence type="predicted"/>
<dbReference type="CDD" id="cd02440">
    <property type="entry name" value="AdoMet_MTases"/>
    <property type="match status" value="1"/>
</dbReference>
<organism evidence="1 2">
    <name type="scientific">Candidatus Komeilibacteria bacterium RIFOXYC1_FULL_37_11</name>
    <dbReference type="NCBI Taxonomy" id="1798555"/>
    <lineage>
        <taxon>Bacteria</taxon>
        <taxon>Candidatus Komeiliibacteriota</taxon>
    </lineage>
</organism>
<evidence type="ECO:0000313" key="1">
    <source>
        <dbReference type="EMBL" id="OGY93726.1"/>
    </source>
</evidence>
<evidence type="ECO:0000313" key="2">
    <source>
        <dbReference type="Proteomes" id="UP000177626"/>
    </source>
</evidence>
<protein>
    <recommendedName>
        <fullName evidence="3">Methyltransferase type 11 domain-containing protein</fullName>
    </recommendedName>
</protein>
<gene>
    <name evidence="1" type="ORF">A2406_04130</name>
</gene>
<dbReference type="Gene3D" id="3.40.50.150">
    <property type="entry name" value="Vaccinia Virus protein VP39"/>
    <property type="match status" value="1"/>
</dbReference>